<reference evidence="4" key="1">
    <citation type="submission" date="2021-01" db="EMBL/GenBank/DDBJ databases">
        <authorList>
            <person name="Corre E."/>
            <person name="Pelletier E."/>
            <person name="Niang G."/>
            <person name="Scheremetjew M."/>
            <person name="Finn R."/>
            <person name="Kale V."/>
            <person name="Holt S."/>
            <person name="Cochrane G."/>
            <person name="Meng A."/>
            <person name="Brown T."/>
            <person name="Cohen L."/>
        </authorList>
    </citation>
    <scope>NUCLEOTIDE SEQUENCE</scope>
    <source>
        <strain evidence="4">Grunow 1884</strain>
    </source>
</reference>
<accession>A0A7S1Z770</accession>
<dbReference type="InterPro" id="IPR006342">
    <property type="entry name" value="FkbM_mtfrase"/>
</dbReference>
<feature type="transmembrane region" description="Helical" evidence="2">
    <location>
        <begin position="47"/>
        <end position="65"/>
    </location>
</feature>
<dbReference type="AlphaFoldDB" id="A0A7S1Z770"/>
<proteinExistence type="predicted"/>
<dbReference type="Pfam" id="PF05050">
    <property type="entry name" value="Methyltransf_21"/>
    <property type="match status" value="1"/>
</dbReference>
<keyword evidence="2" id="KW-0812">Transmembrane</keyword>
<dbReference type="Gene3D" id="3.40.50.150">
    <property type="entry name" value="Vaccinia Virus protein VP39"/>
    <property type="match status" value="1"/>
</dbReference>
<evidence type="ECO:0000313" key="4">
    <source>
        <dbReference type="EMBL" id="CAD9330194.1"/>
    </source>
</evidence>
<dbReference type="SUPFAM" id="SSF53335">
    <property type="entry name" value="S-adenosyl-L-methionine-dependent methyltransferases"/>
    <property type="match status" value="1"/>
</dbReference>
<dbReference type="NCBIfam" id="TIGR01444">
    <property type="entry name" value="fkbM_fam"/>
    <property type="match status" value="1"/>
</dbReference>
<evidence type="ECO:0000256" key="2">
    <source>
        <dbReference type="SAM" id="Phobius"/>
    </source>
</evidence>
<keyword evidence="2" id="KW-0472">Membrane</keyword>
<sequence length="354" mass="39265">MKAHTSKRSFHHQANQTKAPLLLPEPPTPPCAMALPRERKAPKISLLRSRTIAILLLPICLLAIYKSVPIPSLPGSDDLPVAHDPRASIDEVDCVPKGVNFMKYNHWWEPCVWKSMLGGPLLIHPFPFGLKATSKKRRNDLIILEILHHLGIGSNGTNELTIIDIGLPSESLTFAREGFHVEAFEARKEGFQQIASKIVDQDLSGLINLHNVALSNQTGKMEIFDADDSSSLLESAITGGPEKAKLAKTGGRKEEVQLELLDNFVTSAVAMKIDTQGVEPEIFMGSEKLLRSRSRGPMLILMEYCNRLRPLEELVRGVHLLHGLGFTCHLLGIQDSFELMKNTKFCGDFICTRV</sequence>
<dbReference type="InterPro" id="IPR029063">
    <property type="entry name" value="SAM-dependent_MTases_sf"/>
</dbReference>
<evidence type="ECO:0000259" key="3">
    <source>
        <dbReference type="Pfam" id="PF05050"/>
    </source>
</evidence>
<feature type="compositionally biased region" description="Basic residues" evidence="1">
    <location>
        <begin position="1"/>
        <end position="11"/>
    </location>
</feature>
<dbReference type="EMBL" id="HBGO01009937">
    <property type="protein sequence ID" value="CAD9330194.1"/>
    <property type="molecule type" value="Transcribed_RNA"/>
</dbReference>
<protein>
    <recommendedName>
        <fullName evidence="3">Methyltransferase FkbM domain-containing protein</fullName>
    </recommendedName>
</protein>
<name>A0A7S1Z770_TRICV</name>
<feature type="domain" description="Methyltransferase FkbM" evidence="3">
    <location>
        <begin position="177"/>
        <end position="293"/>
    </location>
</feature>
<gene>
    <name evidence="4" type="ORF">OSIN01602_LOCUS5508</name>
</gene>
<evidence type="ECO:0000256" key="1">
    <source>
        <dbReference type="SAM" id="MobiDB-lite"/>
    </source>
</evidence>
<feature type="region of interest" description="Disordered" evidence="1">
    <location>
        <begin position="1"/>
        <end position="26"/>
    </location>
</feature>
<organism evidence="4">
    <name type="scientific">Trieres chinensis</name>
    <name type="common">Marine centric diatom</name>
    <name type="synonym">Odontella sinensis</name>
    <dbReference type="NCBI Taxonomy" id="1514140"/>
    <lineage>
        <taxon>Eukaryota</taxon>
        <taxon>Sar</taxon>
        <taxon>Stramenopiles</taxon>
        <taxon>Ochrophyta</taxon>
        <taxon>Bacillariophyta</taxon>
        <taxon>Mediophyceae</taxon>
        <taxon>Biddulphiophycidae</taxon>
        <taxon>Eupodiscales</taxon>
        <taxon>Parodontellaceae</taxon>
        <taxon>Trieres</taxon>
    </lineage>
</organism>
<keyword evidence="2" id="KW-1133">Transmembrane helix</keyword>